<comment type="caution">
    <text evidence="1">The sequence shown here is derived from an EMBL/GenBank/DDBJ whole genome shotgun (WGS) entry which is preliminary data.</text>
</comment>
<reference evidence="1" key="1">
    <citation type="submission" date="2022-09" db="EMBL/GenBank/DDBJ databases">
        <title>Culturomic study of gut microbiota in children with autism spectrum disorder.</title>
        <authorList>
            <person name="Efimov B.A."/>
            <person name="Chaplin A.V."/>
            <person name="Sokolova S.R."/>
            <person name="Pikina A.P."/>
            <person name="Korzhanova M."/>
            <person name="Belova V."/>
            <person name="Korostin D."/>
        </authorList>
    </citation>
    <scope>NUCLEOTIDE SEQUENCE</scope>
    <source>
        <strain evidence="1">ASD5510</strain>
    </source>
</reference>
<dbReference type="EMBL" id="JAOSHN010000001">
    <property type="protein sequence ID" value="MCU7376835.1"/>
    <property type="molecule type" value="Genomic_DNA"/>
</dbReference>
<proteinExistence type="predicted"/>
<dbReference type="AlphaFoldDB" id="A0A9J6QQV7"/>
<dbReference type="RefSeq" id="WP_148396056.1">
    <property type="nucleotide sequence ID" value="NZ_JAOSHN010000001.1"/>
</dbReference>
<dbReference type="Proteomes" id="UP001065549">
    <property type="component" value="Unassembled WGS sequence"/>
</dbReference>
<dbReference type="EMBL" id="JAOSHN010000005">
    <property type="protein sequence ID" value="MCU7379384.1"/>
    <property type="molecule type" value="Genomic_DNA"/>
</dbReference>
<evidence type="ECO:0000313" key="1">
    <source>
        <dbReference type="EMBL" id="MCU7376835.1"/>
    </source>
</evidence>
<organism evidence="1 3">
    <name type="scientific">Hominibacterium faecale</name>
    <dbReference type="NCBI Taxonomy" id="2839743"/>
    <lineage>
        <taxon>Bacteria</taxon>
        <taxon>Bacillati</taxon>
        <taxon>Bacillota</taxon>
        <taxon>Clostridia</taxon>
        <taxon>Peptostreptococcales</taxon>
        <taxon>Anaerovoracaceae</taxon>
        <taxon>Hominibacterium</taxon>
    </lineage>
</organism>
<gene>
    <name evidence="1" type="ORF">OBO34_00525</name>
    <name evidence="2" type="ORF">OBO34_13620</name>
</gene>
<evidence type="ECO:0000313" key="2">
    <source>
        <dbReference type="EMBL" id="MCU7379384.1"/>
    </source>
</evidence>
<accession>A0A9J6QQV7</accession>
<protein>
    <submittedName>
        <fullName evidence="1">Uncharacterized protein</fullName>
    </submittedName>
</protein>
<evidence type="ECO:0000313" key="3">
    <source>
        <dbReference type="Proteomes" id="UP001065549"/>
    </source>
</evidence>
<keyword evidence="3" id="KW-1185">Reference proteome</keyword>
<name>A0A9J6QQV7_9FIRM</name>
<sequence>MRKKVVLISLILISSIVVLCILASEKSDMFKNKDRLVKEVSENYRDLEDIAVHLQDYDANTSFYLSSTGADLNSEMTGRLYAVYNTDKDPDNYREEPVESRLIRKAFELEGITEIQKADKAVVFKAGGLTEPNGEVFCGVYYALGGKPLIVEGFQGKLLKKDGIGWSYISDKKYSRYYTEKIEGKWYYYEGVAYP</sequence>